<reference evidence="9 10" key="1">
    <citation type="journal article" date="2018" name="Cell">
        <title>The Chara Genome: Secondary Complexity and Implications for Plant Terrestrialization.</title>
        <authorList>
            <person name="Nishiyama T."/>
            <person name="Sakayama H."/>
            <person name="Vries J.D."/>
            <person name="Buschmann H."/>
            <person name="Saint-Marcoux D."/>
            <person name="Ullrich K.K."/>
            <person name="Haas F.B."/>
            <person name="Vanderstraeten L."/>
            <person name="Becker D."/>
            <person name="Lang D."/>
            <person name="Vosolsobe S."/>
            <person name="Rombauts S."/>
            <person name="Wilhelmsson P.K.I."/>
            <person name="Janitza P."/>
            <person name="Kern R."/>
            <person name="Heyl A."/>
            <person name="Rumpler F."/>
            <person name="Villalobos L.I.A.C."/>
            <person name="Clay J.M."/>
            <person name="Skokan R."/>
            <person name="Toyoda A."/>
            <person name="Suzuki Y."/>
            <person name="Kagoshima H."/>
            <person name="Schijlen E."/>
            <person name="Tajeshwar N."/>
            <person name="Catarino B."/>
            <person name="Hetherington A.J."/>
            <person name="Saltykova A."/>
            <person name="Bonnot C."/>
            <person name="Breuninger H."/>
            <person name="Symeonidi A."/>
            <person name="Radhakrishnan G.V."/>
            <person name="Van Nieuwerburgh F."/>
            <person name="Deforce D."/>
            <person name="Chang C."/>
            <person name="Karol K.G."/>
            <person name="Hedrich R."/>
            <person name="Ulvskov P."/>
            <person name="Glockner G."/>
            <person name="Delwiche C.F."/>
            <person name="Petrasek J."/>
            <person name="Van de Peer Y."/>
            <person name="Friml J."/>
            <person name="Beilby M."/>
            <person name="Dolan L."/>
            <person name="Kohara Y."/>
            <person name="Sugano S."/>
            <person name="Fujiyama A."/>
            <person name="Delaux P.-M."/>
            <person name="Quint M."/>
            <person name="TheiBen G."/>
            <person name="Hagemann M."/>
            <person name="Harholt J."/>
            <person name="Dunand C."/>
            <person name="Zachgo S."/>
            <person name="Langdale J."/>
            <person name="Maumus F."/>
            <person name="Straeten D.V.D."/>
            <person name="Gould S.B."/>
            <person name="Rensing S.A."/>
        </authorList>
    </citation>
    <scope>NUCLEOTIDE SEQUENCE [LARGE SCALE GENOMIC DNA]</scope>
    <source>
        <strain evidence="9 10">S276</strain>
    </source>
</reference>
<evidence type="ECO:0000256" key="6">
    <source>
        <dbReference type="ARBA" id="ARBA00022801"/>
    </source>
</evidence>
<evidence type="ECO:0000256" key="7">
    <source>
        <dbReference type="ARBA" id="ARBA00023242"/>
    </source>
</evidence>
<evidence type="ECO:0000256" key="5">
    <source>
        <dbReference type="ARBA" id="ARBA00022723"/>
    </source>
</evidence>
<proteinExistence type="inferred from homology"/>
<dbReference type="PANTHER" id="PTHR22930">
    <property type="match status" value="1"/>
</dbReference>
<evidence type="ECO:0000313" key="10">
    <source>
        <dbReference type="Proteomes" id="UP000265515"/>
    </source>
</evidence>
<evidence type="ECO:0000259" key="8">
    <source>
        <dbReference type="Pfam" id="PF13359"/>
    </source>
</evidence>
<evidence type="ECO:0000256" key="2">
    <source>
        <dbReference type="ARBA" id="ARBA00004123"/>
    </source>
</evidence>
<dbReference type="EMBL" id="BFEA01000100">
    <property type="protein sequence ID" value="GBG68435.1"/>
    <property type="molecule type" value="Genomic_DNA"/>
</dbReference>
<dbReference type="GO" id="GO:0005634">
    <property type="term" value="C:nucleus"/>
    <property type="evidence" value="ECO:0007669"/>
    <property type="project" value="UniProtKB-SubCell"/>
</dbReference>
<keyword evidence="6" id="KW-0378">Hydrolase</keyword>
<dbReference type="Proteomes" id="UP000265515">
    <property type="component" value="Unassembled WGS sequence"/>
</dbReference>
<evidence type="ECO:0000256" key="3">
    <source>
        <dbReference type="ARBA" id="ARBA00006958"/>
    </source>
</evidence>
<accession>A0A388KEF1</accession>
<dbReference type="GO" id="GO:0004518">
    <property type="term" value="F:nuclease activity"/>
    <property type="evidence" value="ECO:0007669"/>
    <property type="project" value="UniProtKB-KW"/>
</dbReference>
<evidence type="ECO:0000256" key="4">
    <source>
        <dbReference type="ARBA" id="ARBA00022722"/>
    </source>
</evidence>
<dbReference type="OrthoDB" id="2668416at2759"/>
<keyword evidence="10" id="KW-1185">Reference proteome</keyword>
<dbReference type="PANTHER" id="PTHR22930:SF85">
    <property type="entry name" value="GH03217P-RELATED"/>
    <property type="match status" value="1"/>
</dbReference>
<dbReference type="GO" id="GO:0046872">
    <property type="term" value="F:metal ion binding"/>
    <property type="evidence" value="ECO:0007669"/>
    <property type="project" value="UniProtKB-KW"/>
</dbReference>
<gene>
    <name evidence="9" type="ORF">CBR_g2979</name>
</gene>
<evidence type="ECO:0000256" key="1">
    <source>
        <dbReference type="ARBA" id="ARBA00001968"/>
    </source>
</evidence>
<organism evidence="9 10">
    <name type="scientific">Chara braunii</name>
    <name type="common">Braun's stonewort</name>
    <dbReference type="NCBI Taxonomy" id="69332"/>
    <lineage>
        <taxon>Eukaryota</taxon>
        <taxon>Viridiplantae</taxon>
        <taxon>Streptophyta</taxon>
        <taxon>Charophyceae</taxon>
        <taxon>Charales</taxon>
        <taxon>Characeae</taxon>
        <taxon>Chara</taxon>
    </lineage>
</organism>
<keyword evidence="5" id="KW-0479">Metal-binding</keyword>
<comment type="caution">
    <text evidence="9">The sequence shown here is derived from an EMBL/GenBank/DDBJ whole genome shotgun (WGS) entry which is preliminary data.</text>
</comment>
<name>A0A388KEF1_CHABU</name>
<dbReference type="InterPro" id="IPR045249">
    <property type="entry name" value="HARBI1-like"/>
</dbReference>
<keyword evidence="7" id="KW-0539">Nucleus</keyword>
<protein>
    <recommendedName>
        <fullName evidence="8">DDE Tnp4 domain-containing protein</fullName>
    </recommendedName>
</protein>
<feature type="domain" description="DDE Tnp4" evidence="8">
    <location>
        <begin position="109"/>
        <end position="274"/>
    </location>
</feature>
<keyword evidence="4" id="KW-0540">Nuclease</keyword>
<dbReference type="InterPro" id="IPR027806">
    <property type="entry name" value="HARBI1_dom"/>
</dbReference>
<sequence>MGCSYPSAGRSPRGGSGLDTFYDKPVQILQTNGADGGLEDVIWATGGYYQQTSHGMGMGLASALRSNEDVADALIKEYGHLIRFPEGRRLQEVMDAFERKGFPGCVGAIDGRHLYIEKPKNERAECYYDRTRQLSLVAQVVCDHECRIQDVFVGCPGSVHDSRAVRISHPYKDVQDGRGIFHGGTSFLHDGTPVCRYVLGDAGYPLLPWLMTPVGGDERTPQEVNFDDCHTSARSCIERTFTLLKGVWRNFLRRQIGNVKTIMKEFMAVCILHNIMVDMRIDVDLDDLDSDDDDDQASCGNFRCRRRPRVQQAVQQPLRNRRDGTYGTAEGRVAKARLIARVNHHVRVHGRPPANPWRQARAAP</sequence>
<dbReference type="Pfam" id="PF13359">
    <property type="entry name" value="DDE_Tnp_4"/>
    <property type="match status" value="1"/>
</dbReference>
<dbReference type="GO" id="GO:0016787">
    <property type="term" value="F:hydrolase activity"/>
    <property type="evidence" value="ECO:0007669"/>
    <property type="project" value="UniProtKB-KW"/>
</dbReference>
<comment type="cofactor">
    <cofactor evidence="1">
        <name>a divalent metal cation</name>
        <dbReference type="ChEBI" id="CHEBI:60240"/>
    </cofactor>
</comment>
<comment type="subcellular location">
    <subcellularLocation>
        <location evidence="2">Nucleus</location>
    </subcellularLocation>
</comment>
<evidence type="ECO:0000313" key="9">
    <source>
        <dbReference type="EMBL" id="GBG68435.1"/>
    </source>
</evidence>
<comment type="similarity">
    <text evidence="3">Belongs to the HARBI1 family.</text>
</comment>
<dbReference type="Gramene" id="GBG68435">
    <property type="protein sequence ID" value="GBG68435"/>
    <property type="gene ID" value="CBR_g2979"/>
</dbReference>
<dbReference type="AlphaFoldDB" id="A0A388KEF1"/>